<dbReference type="Gramene" id="QL07p032146:mrna">
    <property type="protein sequence ID" value="QL07p032146:mrna"/>
    <property type="gene ID" value="QL07p032146"/>
</dbReference>
<evidence type="ECO:0000313" key="3">
    <source>
        <dbReference type="Proteomes" id="UP000594261"/>
    </source>
</evidence>
<dbReference type="Proteomes" id="UP000594261">
    <property type="component" value="Chromosome 7"/>
</dbReference>
<dbReference type="AlphaFoldDB" id="A0A7N2M3N0"/>
<dbReference type="InParanoid" id="A0A7N2M3N0"/>
<organism evidence="2 3">
    <name type="scientific">Quercus lobata</name>
    <name type="common">Valley oak</name>
    <dbReference type="NCBI Taxonomy" id="97700"/>
    <lineage>
        <taxon>Eukaryota</taxon>
        <taxon>Viridiplantae</taxon>
        <taxon>Streptophyta</taxon>
        <taxon>Embryophyta</taxon>
        <taxon>Tracheophyta</taxon>
        <taxon>Spermatophyta</taxon>
        <taxon>Magnoliopsida</taxon>
        <taxon>eudicotyledons</taxon>
        <taxon>Gunneridae</taxon>
        <taxon>Pentapetalae</taxon>
        <taxon>rosids</taxon>
        <taxon>fabids</taxon>
        <taxon>Fagales</taxon>
        <taxon>Fagaceae</taxon>
        <taxon>Quercus</taxon>
    </lineage>
</organism>
<proteinExistence type="predicted"/>
<sequence length="87" mass="9565">MKKKNVKLSGGGGFMEDDNSNGEIVTNENSFGHLTITKTNSLLELIRATLGLVNNTECINKTIHNEVQAKGSKDSYSKKLKKAKVRK</sequence>
<protein>
    <submittedName>
        <fullName evidence="2">Uncharacterized protein</fullName>
    </submittedName>
</protein>
<dbReference type="EnsemblPlants" id="QL07p032146:mrna">
    <property type="protein sequence ID" value="QL07p032146:mrna"/>
    <property type="gene ID" value="QL07p032146"/>
</dbReference>
<reference evidence="2" key="2">
    <citation type="submission" date="2021-01" db="UniProtKB">
        <authorList>
            <consortium name="EnsemblPlants"/>
        </authorList>
    </citation>
    <scope>IDENTIFICATION</scope>
</reference>
<reference evidence="2 3" key="1">
    <citation type="journal article" date="2016" name="G3 (Bethesda)">
        <title>First Draft Assembly and Annotation of the Genome of a California Endemic Oak Quercus lobata Nee (Fagaceae).</title>
        <authorList>
            <person name="Sork V.L."/>
            <person name="Fitz-Gibbon S.T."/>
            <person name="Puiu D."/>
            <person name="Crepeau M."/>
            <person name="Gugger P.F."/>
            <person name="Sherman R."/>
            <person name="Stevens K."/>
            <person name="Langley C.H."/>
            <person name="Pellegrini M."/>
            <person name="Salzberg S.L."/>
        </authorList>
    </citation>
    <scope>NUCLEOTIDE SEQUENCE [LARGE SCALE GENOMIC DNA]</scope>
    <source>
        <strain evidence="2 3">cv. SW786</strain>
    </source>
</reference>
<name>A0A7N2M3N0_QUELO</name>
<accession>A0A7N2M3N0</accession>
<evidence type="ECO:0000313" key="2">
    <source>
        <dbReference type="EnsemblPlants" id="QL07p032146:mrna"/>
    </source>
</evidence>
<evidence type="ECO:0000256" key="1">
    <source>
        <dbReference type="SAM" id="MobiDB-lite"/>
    </source>
</evidence>
<keyword evidence="3" id="KW-1185">Reference proteome</keyword>
<feature type="region of interest" description="Disordered" evidence="1">
    <location>
        <begin position="1"/>
        <end position="22"/>
    </location>
</feature>
<dbReference type="EMBL" id="LRBV02000007">
    <property type="status" value="NOT_ANNOTATED_CDS"/>
    <property type="molecule type" value="Genomic_DNA"/>
</dbReference>